<organism evidence="2 3">
    <name type="scientific">Galerina marginata (strain CBS 339.88)</name>
    <dbReference type="NCBI Taxonomy" id="685588"/>
    <lineage>
        <taxon>Eukaryota</taxon>
        <taxon>Fungi</taxon>
        <taxon>Dikarya</taxon>
        <taxon>Basidiomycota</taxon>
        <taxon>Agaricomycotina</taxon>
        <taxon>Agaricomycetes</taxon>
        <taxon>Agaricomycetidae</taxon>
        <taxon>Agaricales</taxon>
        <taxon>Agaricineae</taxon>
        <taxon>Strophariaceae</taxon>
        <taxon>Galerina</taxon>
    </lineage>
</organism>
<name>A0A067SIL3_GALM3</name>
<dbReference type="HOGENOM" id="CLU_048296_0_0_1"/>
<evidence type="ECO:0000259" key="1">
    <source>
        <dbReference type="PROSITE" id="PS50097"/>
    </source>
</evidence>
<evidence type="ECO:0000313" key="2">
    <source>
        <dbReference type="EMBL" id="KDR70751.1"/>
    </source>
</evidence>
<protein>
    <recommendedName>
        <fullName evidence="1">BTB domain-containing protein</fullName>
    </recommendedName>
</protein>
<reference evidence="3" key="1">
    <citation type="journal article" date="2014" name="Proc. Natl. Acad. Sci. U.S.A.">
        <title>Extensive sampling of basidiomycete genomes demonstrates inadequacy of the white-rot/brown-rot paradigm for wood decay fungi.</title>
        <authorList>
            <person name="Riley R."/>
            <person name="Salamov A.A."/>
            <person name="Brown D.W."/>
            <person name="Nagy L.G."/>
            <person name="Floudas D."/>
            <person name="Held B.W."/>
            <person name="Levasseur A."/>
            <person name="Lombard V."/>
            <person name="Morin E."/>
            <person name="Otillar R."/>
            <person name="Lindquist E.A."/>
            <person name="Sun H."/>
            <person name="LaButti K.M."/>
            <person name="Schmutz J."/>
            <person name="Jabbour D."/>
            <person name="Luo H."/>
            <person name="Baker S.E."/>
            <person name="Pisabarro A.G."/>
            <person name="Walton J.D."/>
            <person name="Blanchette R.A."/>
            <person name="Henrissat B."/>
            <person name="Martin F."/>
            <person name="Cullen D."/>
            <person name="Hibbett D.S."/>
            <person name="Grigoriev I.V."/>
        </authorList>
    </citation>
    <scope>NUCLEOTIDE SEQUENCE [LARGE SCALE GENOMIC DNA]</scope>
    <source>
        <strain evidence="3">CBS 339.88</strain>
    </source>
</reference>
<dbReference type="PROSITE" id="PS50097">
    <property type="entry name" value="BTB"/>
    <property type="match status" value="1"/>
</dbReference>
<gene>
    <name evidence="2" type="ORF">GALMADRAFT_254789</name>
</gene>
<feature type="domain" description="BTB" evidence="1">
    <location>
        <begin position="26"/>
        <end position="56"/>
    </location>
</feature>
<accession>A0A067SIL3</accession>
<dbReference type="AlphaFoldDB" id="A0A067SIL3"/>
<dbReference type="Proteomes" id="UP000027222">
    <property type="component" value="Unassembled WGS sequence"/>
</dbReference>
<keyword evidence="3" id="KW-1185">Reference proteome</keyword>
<sequence>MEPLTTSHKTRVETQLQHDTHWFVDGNVLLQIGQVRFRLHRSRLVAQSAWFKSLFERQVGILQGNEFEDQEEIDQALGSAQVVDGLDLFYLDYPDGPTATEFAELLMATDKAIEYLDDPPPFPVLQNVFVAAVFFRFRSFKRAMENSIEALFPDSVGEVTSAAIPHAVDAFNLGRTYAAVKGVVPRALYELARTPANFHNCSDEESTRKHPLRNLSADDLLLLMDIQKEFTTFWDTAIAIFATKSDCPDPNCSTLLMLQKAIQMRKSYPLDPIVGLQYLIVHLLSSEALCRTEVDRISPKLVAGRNDLWSRLRVWSWVVEE</sequence>
<dbReference type="OrthoDB" id="2746456at2759"/>
<dbReference type="InterPro" id="IPR000210">
    <property type="entry name" value="BTB/POZ_dom"/>
</dbReference>
<dbReference type="EMBL" id="KL142396">
    <property type="protein sequence ID" value="KDR70751.1"/>
    <property type="molecule type" value="Genomic_DNA"/>
</dbReference>
<proteinExistence type="predicted"/>
<evidence type="ECO:0000313" key="3">
    <source>
        <dbReference type="Proteomes" id="UP000027222"/>
    </source>
</evidence>